<proteinExistence type="predicted"/>
<protein>
    <submittedName>
        <fullName evidence="1">Uncharacterized protein</fullName>
    </submittedName>
</protein>
<reference evidence="1" key="1">
    <citation type="submission" date="2013-10" db="EMBL/GenBank/DDBJ databases">
        <title>Draft genome sequence of Clostridium botulinum type B strain Osaka05.</title>
        <authorList>
            <person name="Sakaguchi Y."/>
            <person name="Hosomi K."/>
            <person name="Uchiyama J."/>
            <person name="Ogura Y."/>
            <person name="Sakaguchi M."/>
            <person name="Kohda T."/>
            <person name="Mukamoto M."/>
            <person name="Misawa N."/>
            <person name="Matsuzaki S."/>
            <person name="Hayashi T."/>
            <person name="Kozaki S."/>
        </authorList>
    </citation>
    <scope>NUCLEOTIDE SEQUENCE</scope>
    <source>
        <strain evidence="1">Osaka05</strain>
    </source>
</reference>
<sequence>MKAILNHYNDPRLSETQEVVKENLVYINQSATYFNLTYGADGNKIRGG</sequence>
<gene>
    <name evidence="1" type="ORF">CBO05P1_119</name>
</gene>
<organism evidence="1">
    <name type="scientific">Clostridium botulinum B str. Osaka05</name>
    <dbReference type="NCBI Taxonomy" id="1407017"/>
    <lineage>
        <taxon>Bacteria</taxon>
        <taxon>Bacillati</taxon>
        <taxon>Bacillota</taxon>
        <taxon>Clostridia</taxon>
        <taxon>Eubacteriales</taxon>
        <taxon>Clostridiaceae</taxon>
        <taxon>Clostridium</taxon>
    </lineage>
</organism>
<dbReference type="AlphaFoldDB" id="A0A060N8P7"/>
<dbReference type="Proteomes" id="UP000054164">
    <property type="component" value="Unassembled WGS sequence"/>
</dbReference>
<name>A0A060N8P7_CLOBO</name>
<dbReference type="HOGENOM" id="CLU_3151169_0_0_9"/>
<dbReference type="EMBL" id="BA000058">
    <property type="protein sequence ID" value="BAO04838.1"/>
    <property type="molecule type" value="Genomic_DNA"/>
</dbReference>
<evidence type="ECO:0000313" key="1">
    <source>
        <dbReference type="EMBL" id="BAO04838.1"/>
    </source>
</evidence>
<accession>A0A060N8P7</accession>
<dbReference type="RefSeq" id="WP_154219142.1">
    <property type="nucleotide sequence ID" value="NZ_BA000058.1"/>
</dbReference>